<dbReference type="PANTHER" id="PTHR28594">
    <property type="entry name" value="ATR-INTERACTING PROTEIN"/>
    <property type="match status" value="1"/>
</dbReference>
<organism evidence="1 2">
    <name type="scientific">Pararge aegeria aegeria</name>
    <dbReference type="NCBI Taxonomy" id="348720"/>
    <lineage>
        <taxon>Eukaryota</taxon>
        <taxon>Metazoa</taxon>
        <taxon>Ecdysozoa</taxon>
        <taxon>Arthropoda</taxon>
        <taxon>Hexapoda</taxon>
        <taxon>Insecta</taxon>
        <taxon>Pterygota</taxon>
        <taxon>Neoptera</taxon>
        <taxon>Endopterygota</taxon>
        <taxon>Lepidoptera</taxon>
        <taxon>Glossata</taxon>
        <taxon>Ditrysia</taxon>
        <taxon>Papilionoidea</taxon>
        <taxon>Nymphalidae</taxon>
        <taxon>Satyrinae</taxon>
        <taxon>Satyrini</taxon>
        <taxon>Parargina</taxon>
        <taxon>Pararge</taxon>
    </lineage>
</organism>
<evidence type="ECO:0000313" key="1">
    <source>
        <dbReference type="EMBL" id="CAH2263850.1"/>
    </source>
</evidence>
<dbReference type="OrthoDB" id="7668655at2759"/>
<dbReference type="Proteomes" id="UP000838756">
    <property type="component" value="Unassembled WGS sequence"/>
</dbReference>
<name>A0A8S4SCW6_9NEOP</name>
<accession>A0A8S4SCW6</accession>
<keyword evidence="2" id="KW-1185">Reference proteome</keyword>
<reference evidence="1" key="1">
    <citation type="submission" date="2022-03" db="EMBL/GenBank/DDBJ databases">
        <authorList>
            <person name="Lindestad O."/>
        </authorList>
    </citation>
    <scope>NUCLEOTIDE SEQUENCE</scope>
</reference>
<evidence type="ECO:0000313" key="2">
    <source>
        <dbReference type="Proteomes" id="UP000838756"/>
    </source>
</evidence>
<dbReference type="GO" id="GO:0000077">
    <property type="term" value="P:DNA damage checkpoint signaling"/>
    <property type="evidence" value="ECO:0007669"/>
    <property type="project" value="InterPro"/>
</dbReference>
<proteinExistence type="predicted"/>
<dbReference type="EMBL" id="CAKXAJ010026238">
    <property type="protein sequence ID" value="CAH2263850.1"/>
    <property type="molecule type" value="Genomic_DNA"/>
</dbReference>
<comment type="caution">
    <text evidence="1">The sequence shown here is derived from an EMBL/GenBank/DDBJ whole genome shotgun (WGS) entry which is preliminary data.</text>
</comment>
<sequence>MSKRYMFPQQYGERKKAKLDVTVSDHNFPLSQNLGNGKDGNHGNSWGDDNDDEILLLASQACEEAYNDHNISDLPNYSVCMQPETTSTQFCDPAPSTSKTAFTFKKPTSSPINIITTKLKDKCDRISSPLPGMSKVCKMNGVNVSDDIIINDNIGKQDTDHIYRQLLKLKEENGKLKLENGKLLEKCVTKEGEASILRTQLKASQISVDSARLEKVKVQERMQMEWSDKVTAVSNQMHDLRTQLDFKNLEIISIKEKCKMLESNKVRLTQITVTGNDVTMSQRHNNNSYAGHQAVTQYKKLKTASSAVQTDEKSHFVQLNIPAREGISKLPQILPLILTPTNNQCSILDFNEKLRQSREANKCRIYSTFHRLPSTPKVCKEKRKKMNLNTIYESLSKMAACRDWTVEDFLDVFKIAIEVLQDVQCELEMISQRMTTAFQKEMDEKYIDVTSNLLVVYKKDLLTGRALYKEEQVISARRMTAVLVYILEDSRCEQIVENILYEHSMGETDLLNSLNKICTLLDNTTCALLYSGLLFAITLLLKRIVSLTTKQKQIIEILKTVILSRPMPFVTCEILHLFGQMLSAKTSKELCCKGVVGNLKMDYDQGVLLYRKDSCILQVMLKQIEGVLNISYKDTGSQQEKHRCDCQIVLMQVIVYGLNVCANMLNTGKLTDTQTDILGRMSQWCTDIYSSMLSEITSTFQAASEDQPTHYHRQAWLSSFQNCTMTD</sequence>
<dbReference type="AlphaFoldDB" id="A0A8S4SCW6"/>
<dbReference type="GO" id="GO:0006281">
    <property type="term" value="P:DNA repair"/>
    <property type="evidence" value="ECO:0007669"/>
    <property type="project" value="TreeGrafter"/>
</dbReference>
<dbReference type="PANTHER" id="PTHR28594:SF1">
    <property type="entry name" value="ATR-INTERACTING PROTEIN"/>
    <property type="match status" value="1"/>
</dbReference>
<protein>
    <submittedName>
        <fullName evidence="1">Jg21588 protein</fullName>
    </submittedName>
</protein>
<dbReference type="InterPro" id="IPR033349">
    <property type="entry name" value="ATRIP"/>
</dbReference>
<gene>
    <name evidence="1" type="primary">jg21588</name>
    <name evidence="1" type="ORF">PAEG_LOCUS24450</name>
</gene>